<keyword evidence="3" id="KW-0411">Iron-sulfur</keyword>
<dbReference type="PROSITE" id="PS51379">
    <property type="entry name" value="4FE4S_FER_2"/>
    <property type="match status" value="2"/>
</dbReference>
<dbReference type="InterPro" id="IPR017900">
    <property type="entry name" value="4Fe4S_Fe_S_CS"/>
</dbReference>
<sequence>MSRVSSKMALAVKCSDTFNADACMHCGVCTAVCPMGIEMLPRKLFRYVQVGLEDKVRENISTIYSCLLCGMCAENCPAEVNIADNVRFLRKYINENEFNLS</sequence>
<dbReference type="GO" id="GO:0046872">
    <property type="term" value="F:metal ion binding"/>
    <property type="evidence" value="ECO:0007669"/>
    <property type="project" value="UniProtKB-KW"/>
</dbReference>
<dbReference type="InterPro" id="IPR009051">
    <property type="entry name" value="Helical_ferredxn"/>
</dbReference>
<dbReference type="InterPro" id="IPR017896">
    <property type="entry name" value="4Fe4S_Fe-S-bd"/>
</dbReference>
<dbReference type="PANTHER" id="PTHR43255">
    <property type="entry name" value="IRON-SULFUR-BINDING OXIDOREDUCTASE FADF-RELATED-RELATED"/>
    <property type="match status" value="1"/>
</dbReference>
<keyword evidence="1" id="KW-0479">Metal-binding</keyword>
<evidence type="ECO:0000313" key="5">
    <source>
        <dbReference type="EMBL" id="VGO14486.1"/>
    </source>
</evidence>
<dbReference type="GO" id="GO:0005886">
    <property type="term" value="C:plasma membrane"/>
    <property type="evidence" value="ECO:0007669"/>
    <property type="project" value="TreeGrafter"/>
</dbReference>
<protein>
    <submittedName>
        <fullName evidence="5">Electron transport complex subunit RnfC</fullName>
    </submittedName>
</protein>
<keyword evidence="2" id="KW-0408">Iron</keyword>
<feature type="domain" description="4Fe-4S ferredoxin-type" evidence="4">
    <location>
        <begin position="56"/>
        <end position="86"/>
    </location>
</feature>
<dbReference type="Pfam" id="PF13183">
    <property type="entry name" value="Fer4_8"/>
    <property type="match status" value="1"/>
</dbReference>
<accession>A0A6C2U508</accession>
<dbReference type="InterPro" id="IPR051460">
    <property type="entry name" value="HdrC_iron-sulfur_subunit"/>
</dbReference>
<dbReference type="PROSITE" id="PS00198">
    <property type="entry name" value="4FE4S_FER_1"/>
    <property type="match status" value="1"/>
</dbReference>
<dbReference type="Gene3D" id="1.10.1060.10">
    <property type="entry name" value="Alpha-helical ferredoxin"/>
    <property type="match status" value="1"/>
</dbReference>
<evidence type="ECO:0000256" key="3">
    <source>
        <dbReference type="ARBA" id="ARBA00023014"/>
    </source>
</evidence>
<evidence type="ECO:0000256" key="1">
    <source>
        <dbReference type="ARBA" id="ARBA00022723"/>
    </source>
</evidence>
<evidence type="ECO:0000256" key="2">
    <source>
        <dbReference type="ARBA" id="ARBA00023004"/>
    </source>
</evidence>
<gene>
    <name evidence="5" type="primary">rnfC_2</name>
    <name evidence="5" type="ORF">PDESU_03048</name>
</gene>
<name>A0A6C2U508_PONDE</name>
<feature type="domain" description="4Fe-4S ferredoxin-type" evidence="4">
    <location>
        <begin position="14"/>
        <end position="43"/>
    </location>
</feature>
<dbReference type="Proteomes" id="UP000366872">
    <property type="component" value="Unassembled WGS sequence"/>
</dbReference>
<organism evidence="5 6">
    <name type="scientific">Pontiella desulfatans</name>
    <dbReference type="NCBI Taxonomy" id="2750659"/>
    <lineage>
        <taxon>Bacteria</taxon>
        <taxon>Pseudomonadati</taxon>
        <taxon>Kiritimatiellota</taxon>
        <taxon>Kiritimatiellia</taxon>
        <taxon>Kiritimatiellales</taxon>
        <taxon>Pontiellaceae</taxon>
        <taxon>Pontiella</taxon>
    </lineage>
</organism>
<evidence type="ECO:0000313" key="6">
    <source>
        <dbReference type="Proteomes" id="UP000366872"/>
    </source>
</evidence>
<dbReference type="GO" id="GO:0051536">
    <property type="term" value="F:iron-sulfur cluster binding"/>
    <property type="evidence" value="ECO:0007669"/>
    <property type="project" value="UniProtKB-KW"/>
</dbReference>
<dbReference type="PANTHER" id="PTHR43255:SF2">
    <property type="entry name" value="HETERODISULFIDE REDUCTASE RELATED PROTEIN"/>
    <property type="match status" value="1"/>
</dbReference>
<keyword evidence="6" id="KW-1185">Reference proteome</keyword>
<evidence type="ECO:0000259" key="4">
    <source>
        <dbReference type="PROSITE" id="PS51379"/>
    </source>
</evidence>
<dbReference type="EMBL" id="CAAHFG010000001">
    <property type="protein sequence ID" value="VGO14486.1"/>
    <property type="molecule type" value="Genomic_DNA"/>
</dbReference>
<dbReference type="AlphaFoldDB" id="A0A6C2U508"/>
<dbReference type="RefSeq" id="WP_136079961.1">
    <property type="nucleotide sequence ID" value="NZ_CAAHFG010000001.1"/>
</dbReference>
<dbReference type="SUPFAM" id="SSF54862">
    <property type="entry name" value="4Fe-4S ferredoxins"/>
    <property type="match status" value="1"/>
</dbReference>
<reference evidence="5 6" key="1">
    <citation type="submission" date="2019-04" db="EMBL/GenBank/DDBJ databases">
        <authorList>
            <person name="Van Vliet M D."/>
        </authorList>
    </citation>
    <scope>NUCLEOTIDE SEQUENCE [LARGE SCALE GENOMIC DNA]</scope>
    <source>
        <strain evidence="5 6">F1</strain>
    </source>
</reference>
<proteinExistence type="predicted"/>